<dbReference type="SUPFAM" id="SSF69765">
    <property type="entry name" value="IpsF-like"/>
    <property type="match status" value="1"/>
</dbReference>
<evidence type="ECO:0000256" key="7">
    <source>
        <dbReference type="HAMAP-Rule" id="MF_00107"/>
    </source>
</evidence>
<comment type="catalytic activity">
    <reaction evidence="1 7 8">
        <text>4-CDP-2-C-methyl-D-erythritol 2-phosphate = 2-C-methyl-D-erythritol 2,4-cyclic diphosphate + CMP</text>
        <dbReference type="Rhea" id="RHEA:23864"/>
        <dbReference type="ChEBI" id="CHEBI:57919"/>
        <dbReference type="ChEBI" id="CHEBI:58483"/>
        <dbReference type="ChEBI" id="CHEBI:60377"/>
        <dbReference type="EC" id="4.6.1.12"/>
    </reaction>
</comment>
<comment type="function">
    <text evidence="7">Involved in the biosynthesis of isopentenyl diphosphate (IPP) and dimethylallyl diphosphate (DMAPP), two major building blocks of isoprenoid compounds. Catalyzes the conversion of 4-diphosphocytidyl-2-C-methyl-D-erythritol 2-phosphate (CDP-ME2P) to 2-C-methyl-D-erythritol 2,4-cyclodiphosphate (ME-CPP) with a corresponding release of cytidine 5-monophosphate (CMP).</text>
</comment>
<dbReference type="EMBL" id="CP121689">
    <property type="protein sequence ID" value="WZL77223.1"/>
    <property type="molecule type" value="Genomic_DNA"/>
</dbReference>
<dbReference type="InterPro" id="IPR003526">
    <property type="entry name" value="MECDP_synthase"/>
</dbReference>
<dbReference type="HAMAP" id="MF_00107">
    <property type="entry name" value="IspF"/>
    <property type="match status" value="1"/>
</dbReference>
<dbReference type="InterPro" id="IPR020555">
    <property type="entry name" value="MECDP_synthase_CS"/>
</dbReference>
<feature type="binding site" evidence="7">
    <location>
        <position position="8"/>
    </location>
    <ligand>
        <name>a divalent metal cation</name>
        <dbReference type="ChEBI" id="CHEBI:60240"/>
    </ligand>
</feature>
<feature type="binding site" evidence="7">
    <location>
        <begin position="132"/>
        <end position="135"/>
    </location>
    <ligand>
        <name>4-CDP-2-C-methyl-D-erythritol 2-phosphate</name>
        <dbReference type="ChEBI" id="CHEBI:57919"/>
    </ligand>
</feature>
<evidence type="ECO:0000256" key="5">
    <source>
        <dbReference type="ARBA" id="ARBA00023229"/>
    </source>
</evidence>
<feature type="binding site" evidence="7">
    <location>
        <position position="10"/>
    </location>
    <ligand>
        <name>a divalent metal cation</name>
        <dbReference type="ChEBI" id="CHEBI:60240"/>
    </ligand>
</feature>
<evidence type="ECO:0000256" key="6">
    <source>
        <dbReference type="ARBA" id="ARBA00023239"/>
    </source>
</evidence>
<dbReference type="Proteomes" id="UP001461341">
    <property type="component" value="Chromosome"/>
</dbReference>
<sequence length="158" mass="17298">MRVGIGYDIHRLEKGRALILGGVHIPFEKGLLGHSDGDVLCHAVMDSLLGAAGLPDIGFWFPPGDPQFKDVYSLRLLYEVGRKIQNAGWHIVNVDTVLIAEKPRLQRFIPSIREKVAEMLSLDASRFNVKATTNEGIGELGKGEAISCYAVSLLVSED</sequence>
<comment type="pathway">
    <text evidence="2 7">Isoprenoid biosynthesis; isopentenyl diphosphate biosynthesis via DXP pathway; isopentenyl diphosphate from 1-deoxy-D-xylulose 5-phosphate: step 4/6.</text>
</comment>
<protein>
    <recommendedName>
        <fullName evidence="3 7">2-C-methyl-D-erythritol 2,4-cyclodiphosphate synthase</fullName>
        <shortName evidence="7">MECDP-synthase</shortName>
        <shortName evidence="7">MECPP-synthase</shortName>
        <shortName evidence="7">MECPS</shortName>
        <ecNumber evidence="3 7">4.6.1.12</ecNumber>
    </recommendedName>
</protein>
<dbReference type="NCBIfam" id="TIGR00151">
    <property type="entry name" value="ispF"/>
    <property type="match status" value="1"/>
</dbReference>
<dbReference type="EC" id="4.6.1.12" evidence="3 7"/>
<evidence type="ECO:0000256" key="4">
    <source>
        <dbReference type="ARBA" id="ARBA00022723"/>
    </source>
</evidence>
<gene>
    <name evidence="7 10" type="primary">ispF</name>
    <name evidence="10" type="ORF">QBE54_03640</name>
</gene>
<comment type="caution">
    <text evidence="7">Lacks conserved residue(s) required for the propagation of feature annotation.</text>
</comment>
<dbReference type="PANTHER" id="PTHR43181:SF1">
    <property type="entry name" value="2-C-METHYL-D-ERYTHRITOL 2,4-CYCLODIPHOSPHATE SYNTHASE, CHLOROPLASTIC"/>
    <property type="match status" value="1"/>
</dbReference>
<dbReference type="GO" id="GO:0008685">
    <property type="term" value="F:2-C-methyl-D-erythritol 2,4-cyclodiphosphate synthase activity"/>
    <property type="evidence" value="ECO:0007669"/>
    <property type="project" value="UniProtKB-EC"/>
</dbReference>
<dbReference type="PROSITE" id="PS01350">
    <property type="entry name" value="ISPF"/>
    <property type="match status" value="1"/>
</dbReference>
<dbReference type="PANTHER" id="PTHR43181">
    <property type="entry name" value="2-C-METHYL-D-ERYTHRITOL 2,4-CYCLODIPHOSPHATE SYNTHASE, CHLOROPLASTIC"/>
    <property type="match status" value="1"/>
</dbReference>
<feature type="domain" description="2-C-methyl-D-erythritol 2,4-cyclodiphosphate synthase" evidence="9">
    <location>
        <begin position="1"/>
        <end position="154"/>
    </location>
</feature>
<feature type="binding site" evidence="7">
    <location>
        <begin position="34"/>
        <end position="35"/>
    </location>
    <ligand>
        <name>4-CDP-2-C-methyl-D-erythritol 2-phosphate</name>
        <dbReference type="ChEBI" id="CHEBI:57919"/>
    </ligand>
</feature>
<reference evidence="10 11" key="1">
    <citation type="submission" date="2023-03" db="EMBL/GenBank/DDBJ databases">
        <title>Novel Species.</title>
        <authorList>
            <person name="Ma S."/>
        </authorList>
    </citation>
    <scope>NUCLEOTIDE SEQUENCE [LARGE SCALE GENOMIC DNA]</scope>
    <source>
        <strain evidence="10 11">B11</strain>
    </source>
</reference>
<comment type="cofactor">
    <cofactor evidence="7">
        <name>a divalent metal cation</name>
        <dbReference type="ChEBI" id="CHEBI:60240"/>
    </cofactor>
    <text evidence="7">Binds 1 divalent metal cation per subunit.</text>
</comment>
<feature type="binding site" evidence="7">
    <location>
        <begin position="56"/>
        <end position="58"/>
    </location>
    <ligand>
        <name>4-CDP-2-C-methyl-D-erythritol 2-phosphate</name>
        <dbReference type="ChEBI" id="CHEBI:57919"/>
    </ligand>
</feature>
<comment type="subunit">
    <text evidence="7">Homotrimer.</text>
</comment>
<feature type="binding site" evidence="7">
    <location>
        <begin position="8"/>
        <end position="10"/>
    </location>
    <ligand>
        <name>4-CDP-2-C-methyl-D-erythritol 2-phosphate</name>
        <dbReference type="ChEBI" id="CHEBI:57919"/>
    </ligand>
</feature>
<keyword evidence="11" id="KW-1185">Reference proteome</keyword>
<organism evidence="10 11">
    <name type="scientific">Thermatribacter velox</name>
    <dbReference type="NCBI Taxonomy" id="3039681"/>
    <lineage>
        <taxon>Bacteria</taxon>
        <taxon>Pseudomonadati</taxon>
        <taxon>Atribacterota</taxon>
        <taxon>Atribacteria</taxon>
        <taxon>Atribacterales</taxon>
        <taxon>Thermatribacteraceae</taxon>
        <taxon>Thermatribacter</taxon>
    </lineage>
</organism>
<comment type="similarity">
    <text evidence="7 8">Belongs to the IspF family.</text>
</comment>
<dbReference type="Gene3D" id="3.30.1330.50">
    <property type="entry name" value="2-C-methyl-D-erythritol 2,4-cyclodiphosphate synthase"/>
    <property type="match status" value="1"/>
</dbReference>
<accession>A0ABZ2YH74</accession>
<evidence type="ECO:0000259" key="9">
    <source>
        <dbReference type="Pfam" id="PF02542"/>
    </source>
</evidence>
<feature type="binding site" evidence="7">
    <location>
        <position position="42"/>
    </location>
    <ligand>
        <name>a divalent metal cation</name>
        <dbReference type="ChEBI" id="CHEBI:60240"/>
    </ligand>
</feature>
<keyword evidence="6 7" id="KW-0456">Lyase</keyword>
<dbReference type="RefSeq" id="WP_369019386.1">
    <property type="nucleotide sequence ID" value="NZ_CP121689.1"/>
</dbReference>
<evidence type="ECO:0000256" key="3">
    <source>
        <dbReference type="ARBA" id="ARBA00012579"/>
    </source>
</evidence>
<feature type="binding site" evidence="7">
    <location>
        <position position="142"/>
    </location>
    <ligand>
        <name>4-CDP-2-C-methyl-D-erythritol 2-phosphate</name>
        <dbReference type="ChEBI" id="CHEBI:57919"/>
    </ligand>
</feature>
<keyword evidence="5 7" id="KW-0414">Isoprene biosynthesis</keyword>
<dbReference type="Pfam" id="PF02542">
    <property type="entry name" value="YgbB"/>
    <property type="match status" value="1"/>
</dbReference>
<feature type="site" description="Transition state stabilizer" evidence="7">
    <location>
        <position position="133"/>
    </location>
</feature>
<evidence type="ECO:0000256" key="2">
    <source>
        <dbReference type="ARBA" id="ARBA00004709"/>
    </source>
</evidence>
<dbReference type="CDD" id="cd00554">
    <property type="entry name" value="MECDP_synthase"/>
    <property type="match status" value="1"/>
</dbReference>
<evidence type="ECO:0000256" key="8">
    <source>
        <dbReference type="RuleBase" id="RU004395"/>
    </source>
</evidence>
<feature type="site" description="Transition state stabilizer" evidence="7">
    <location>
        <position position="34"/>
    </location>
</feature>
<name>A0ABZ2YH74_9BACT</name>
<proteinExistence type="inferred from homology"/>
<evidence type="ECO:0000313" key="10">
    <source>
        <dbReference type="EMBL" id="WZL77223.1"/>
    </source>
</evidence>
<keyword evidence="4 7" id="KW-0479">Metal-binding</keyword>
<evidence type="ECO:0000313" key="11">
    <source>
        <dbReference type="Proteomes" id="UP001461341"/>
    </source>
</evidence>
<evidence type="ECO:0000256" key="1">
    <source>
        <dbReference type="ARBA" id="ARBA00000200"/>
    </source>
</evidence>
<dbReference type="InterPro" id="IPR036571">
    <property type="entry name" value="MECDP_synthase_sf"/>
</dbReference>